<dbReference type="Proteomes" id="UP000814243">
    <property type="component" value="Unassembled WGS sequence"/>
</dbReference>
<evidence type="ECO:0000256" key="3">
    <source>
        <dbReference type="ARBA" id="ARBA00022771"/>
    </source>
</evidence>
<protein>
    <recommendedName>
        <fullName evidence="6">C2H2-type domain-containing protein</fullName>
    </recommendedName>
</protein>
<proteinExistence type="predicted"/>
<dbReference type="Pfam" id="PF00096">
    <property type="entry name" value="zf-C2H2"/>
    <property type="match status" value="1"/>
</dbReference>
<keyword evidence="2" id="KW-0677">Repeat</keyword>
<dbReference type="FunFam" id="3.30.160.60:FF:000125">
    <property type="entry name" value="Putative zinc finger protein 143"/>
    <property type="match status" value="1"/>
</dbReference>
<evidence type="ECO:0000313" key="8">
    <source>
        <dbReference type="Proteomes" id="UP000814243"/>
    </source>
</evidence>
<feature type="domain" description="C2H2-type" evidence="6">
    <location>
        <begin position="115"/>
        <end position="144"/>
    </location>
</feature>
<dbReference type="FunFam" id="3.30.160.60:FF:000397">
    <property type="entry name" value="Metal regulatory transcription factor 1"/>
    <property type="match status" value="1"/>
</dbReference>
<keyword evidence="1" id="KW-0479">Metal-binding</keyword>
<sequence>MAAWPPDSGRFDNFTQNSFMNFTSGQFTDNINPGLKYHDLDSKFNSFQVHNYDKKVSGSTVTSESEINSKDNSAENTIEFLSHDDSVSDLQNSNVDIASNMDKSKRKPEDSSARYKCEYEGCERTYSTVGNLRTHMKTHKGEYRFKCPMQSCEKAFLTSYSLKIHIRAHTKAKPFACTIGSCRKAFNTLYRGIKIPNSRPQLPKHKRNSIKSTCLRNGKGLIKASEINDVNNSSELLIL</sequence>
<name>A0A922M389_SPOEX</name>
<dbReference type="GO" id="GO:0000785">
    <property type="term" value="C:chromatin"/>
    <property type="evidence" value="ECO:0007669"/>
    <property type="project" value="TreeGrafter"/>
</dbReference>
<evidence type="ECO:0000256" key="2">
    <source>
        <dbReference type="ARBA" id="ARBA00022737"/>
    </source>
</evidence>
<evidence type="ECO:0000259" key="6">
    <source>
        <dbReference type="PROSITE" id="PS50157"/>
    </source>
</evidence>
<dbReference type="InterPro" id="IPR013087">
    <property type="entry name" value="Znf_C2H2_type"/>
</dbReference>
<dbReference type="AlphaFoldDB" id="A0A922M389"/>
<dbReference type="SMART" id="SM00355">
    <property type="entry name" value="ZnF_C2H2"/>
    <property type="match status" value="2"/>
</dbReference>
<dbReference type="GO" id="GO:0005667">
    <property type="term" value="C:transcription regulator complex"/>
    <property type="evidence" value="ECO:0007669"/>
    <property type="project" value="TreeGrafter"/>
</dbReference>
<reference evidence="7" key="1">
    <citation type="journal article" date="2021" name="G3 (Bethesda)">
        <title>Genome and transcriptome analysis of the beet armyworm Spodoptera exigua reveals targets for pest control. .</title>
        <authorList>
            <person name="Simon S."/>
            <person name="Breeschoten T."/>
            <person name="Jansen H.J."/>
            <person name="Dirks R.P."/>
            <person name="Schranz M.E."/>
            <person name="Ros V.I.D."/>
        </authorList>
    </citation>
    <scope>NUCLEOTIDE SEQUENCE</scope>
    <source>
        <strain evidence="7">TB_SE_WUR_2020</strain>
    </source>
</reference>
<comment type="caution">
    <text evidence="7">The sequence shown here is derived from an EMBL/GenBank/DDBJ whole genome shotgun (WGS) entry which is preliminary data.</text>
</comment>
<accession>A0A922M389</accession>
<dbReference type="GO" id="GO:0008270">
    <property type="term" value="F:zinc ion binding"/>
    <property type="evidence" value="ECO:0007669"/>
    <property type="project" value="UniProtKB-KW"/>
</dbReference>
<keyword evidence="4" id="KW-0862">Zinc</keyword>
<keyword evidence="3 5" id="KW-0863">Zinc-finger</keyword>
<feature type="domain" description="C2H2-type" evidence="6">
    <location>
        <begin position="145"/>
        <end position="174"/>
    </location>
</feature>
<dbReference type="InterPro" id="IPR036236">
    <property type="entry name" value="Znf_C2H2_sf"/>
</dbReference>
<organism evidence="7 8">
    <name type="scientific">Spodoptera exigua</name>
    <name type="common">Beet armyworm</name>
    <name type="synonym">Noctua fulgens</name>
    <dbReference type="NCBI Taxonomy" id="7107"/>
    <lineage>
        <taxon>Eukaryota</taxon>
        <taxon>Metazoa</taxon>
        <taxon>Ecdysozoa</taxon>
        <taxon>Arthropoda</taxon>
        <taxon>Hexapoda</taxon>
        <taxon>Insecta</taxon>
        <taxon>Pterygota</taxon>
        <taxon>Neoptera</taxon>
        <taxon>Endopterygota</taxon>
        <taxon>Lepidoptera</taxon>
        <taxon>Glossata</taxon>
        <taxon>Ditrysia</taxon>
        <taxon>Noctuoidea</taxon>
        <taxon>Noctuidae</taxon>
        <taxon>Amphipyrinae</taxon>
        <taxon>Spodoptera</taxon>
    </lineage>
</organism>
<dbReference type="PROSITE" id="PS00028">
    <property type="entry name" value="ZINC_FINGER_C2H2_1"/>
    <property type="match status" value="2"/>
</dbReference>
<evidence type="ECO:0000256" key="4">
    <source>
        <dbReference type="ARBA" id="ARBA00022833"/>
    </source>
</evidence>
<evidence type="ECO:0000313" key="7">
    <source>
        <dbReference type="EMBL" id="KAH9629183.1"/>
    </source>
</evidence>
<dbReference type="PANTHER" id="PTHR14003">
    <property type="entry name" value="TRANSCRIPTIONAL REPRESSOR PROTEIN YY"/>
    <property type="match status" value="1"/>
</dbReference>
<dbReference type="GO" id="GO:0000978">
    <property type="term" value="F:RNA polymerase II cis-regulatory region sequence-specific DNA binding"/>
    <property type="evidence" value="ECO:0007669"/>
    <property type="project" value="TreeGrafter"/>
</dbReference>
<gene>
    <name evidence="7" type="ORF">HF086_009573</name>
</gene>
<dbReference type="EMBL" id="JACEFF010000872">
    <property type="protein sequence ID" value="KAH9629183.1"/>
    <property type="molecule type" value="Genomic_DNA"/>
</dbReference>
<dbReference type="Gene3D" id="3.30.160.60">
    <property type="entry name" value="Classic Zinc Finger"/>
    <property type="match status" value="2"/>
</dbReference>
<dbReference type="GO" id="GO:0000981">
    <property type="term" value="F:DNA-binding transcription factor activity, RNA polymerase II-specific"/>
    <property type="evidence" value="ECO:0007669"/>
    <property type="project" value="TreeGrafter"/>
</dbReference>
<dbReference type="GO" id="GO:0031519">
    <property type="term" value="C:PcG protein complex"/>
    <property type="evidence" value="ECO:0007669"/>
    <property type="project" value="TreeGrafter"/>
</dbReference>
<dbReference type="PANTHER" id="PTHR14003:SF19">
    <property type="entry name" value="YY2 TRANSCRIPTION FACTOR"/>
    <property type="match status" value="1"/>
</dbReference>
<evidence type="ECO:0000256" key="1">
    <source>
        <dbReference type="ARBA" id="ARBA00022723"/>
    </source>
</evidence>
<evidence type="ECO:0000256" key="5">
    <source>
        <dbReference type="PROSITE-ProRule" id="PRU00042"/>
    </source>
</evidence>
<dbReference type="PROSITE" id="PS50157">
    <property type="entry name" value="ZINC_FINGER_C2H2_2"/>
    <property type="match status" value="2"/>
</dbReference>
<dbReference type="SUPFAM" id="SSF57667">
    <property type="entry name" value="beta-beta-alpha zinc fingers"/>
    <property type="match status" value="2"/>
</dbReference>